<evidence type="ECO:0000256" key="1">
    <source>
        <dbReference type="ARBA" id="ARBA00010872"/>
    </source>
</evidence>
<reference evidence="4" key="1">
    <citation type="submission" date="2020-07" db="EMBL/GenBank/DDBJ databases">
        <title>Multicomponent nature underlies the extraordinary mechanical properties of spider dragline silk.</title>
        <authorList>
            <person name="Kono N."/>
            <person name="Nakamura H."/>
            <person name="Mori M."/>
            <person name="Yoshida Y."/>
            <person name="Ohtoshi R."/>
            <person name="Malay A.D."/>
            <person name="Moran D.A.P."/>
            <person name="Tomita M."/>
            <person name="Numata K."/>
            <person name="Arakawa K."/>
        </authorList>
    </citation>
    <scope>NUCLEOTIDE SEQUENCE</scope>
</reference>
<keyword evidence="5" id="KW-1185">Reference proteome</keyword>
<dbReference type="Proteomes" id="UP000887116">
    <property type="component" value="Unassembled WGS sequence"/>
</dbReference>
<dbReference type="EMBL" id="BMAO01010875">
    <property type="protein sequence ID" value="GFQ70088.1"/>
    <property type="molecule type" value="Genomic_DNA"/>
</dbReference>
<organism evidence="4 5">
    <name type="scientific">Trichonephila clavata</name>
    <name type="common">Joro spider</name>
    <name type="synonym">Nephila clavata</name>
    <dbReference type="NCBI Taxonomy" id="2740835"/>
    <lineage>
        <taxon>Eukaryota</taxon>
        <taxon>Metazoa</taxon>
        <taxon>Ecdysozoa</taxon>
        <taxon>Arthropoda</taxon>
        <taxon>Chelicerata</taxon>
        <taxon>Arachnida</taxon>
        <taxon>Araneae</taxon>
        <taxon>Araneomorphae</taxon>
        <taxon>Entelegynae</taxon>
        <taxon>Araneoidea</taxon>
        <taxon>Nephilidae</taxon>
        <taxon>Trichonephila</taxon>
    </lineage>
</organism>
<evidence type="ECO:0000313" key="5">
    <source>
        <dbReference type="Proteomes" id="UP000887116"/>
    </source>
</evidence>
<evidence type="ECO:0000256" key="3">
    <source>
        <dbReference type="PIRSR" id="PIRSR600246-3"/>
    </source>
</evidence>
<dbReference type="Pfam" id="PF01112">
    <property type="entry name" value="Asparaginase_2"/>
    <property type="match status" value="1"/>
</dbReference>
<dbReference type="PANTHER" id="PTHR10188">
    <property type="entry name" value="L-ASPARAGINASE"/>
    <property type="match status" value="1"/>
</dbReference>
<dbReference type="GO" id="GO:0051604">
    <property type="term" value="P:protein maturation"/>
    <property type="evidence" value="ECO:0007669"/>
    <property type="project" value="TreeGrafter"/>
</dbReference>
<sequence length="158" mass="16715">MALSASQTSNPYVVEEPKYSENGLLDTVGAICVDSCGNVASAVSSGGLLLKHPGRIGQAPIYGAGCWAANSLDESRPSVACTEKYLDSIFLKNVDSKSAGVLALKHYANNSCELAWAHNTKTMILGYGSTKRRKPTCLVSMQPEYASDKAIIGGEKLL</sequence>
<accession>A0A8X6F3M5</accession>
<dbReference type="PANTHER" id="PTHR10188:SF8">
    <property type="entry name" value="THREONINE ASPARTASE 1"/>
    <property type="match status" value="1"/>
</dbReference>
<dbReference type="InterPro" id="IPR029055">
    <property type="entry name" value="Ntn_hydrolases_N"/>
</dbReference>
<dbReference type="Gene3D" id="3.60.20.30">
    <property type="entry name" value="(Glycosyl)asparaginase"/>
    <property type="match status" value="1"/>
</dbReference>
<dbReference type="OrthoDB" id="77601at2759"/>
<name>A0A8X6F3M5_TRICU</name>
<proteinExistence type="inferred from homology"/>
<feature type="site" description="Cleavage; by autolysis" evidence="3">
    <location>
        <begin position="26"/>
        <end position="27"/>
    </location>
</feature>
<comment type="similarity">
    <text evidence="1">Belongs to the Ntn-hydrolase family.</text>
</comment>
<dbReference type="InterPro" id="IPR000246">
    <property type="entry name" value="Peptidase_T2"/>
</dbReference>
<evidence type="ECO:0000313" key="4">
    <source>
        <dbReference type="EMBL" id="GFQ70088.1"/>
    </source>
</evidence>
<gene>
    <name evidence="4" type="primary">Tasp1</name>
    <name evidence="4" type="ORF">TNCT_629211</name>
</gene>
<dbReference type="SUPFAM" id="SSF56235">
    <property type="entry name" value="N-terminal nucleophile aminohydrolases (Ntn hydrolases)"/>
    <property type="match status" value="1"/>
</dbReference>
<feature type="active site" description="Nucleophile" evidence="2">
    <location>
        <position position="27"/>
    </location>
</feature>
<protein>
    <submittedName>
        <fullName evidence="4">Threonine aspartase 1</fullName>
    </submittedName>
</protein>
<dbReference type="GO" id="GO:0004298">
    <property type="term" value="F:threonine-type endopeptidase activity"/>
    <property type="evidence" value="ECO:0007669"/>
    <property type="project" value="TreeGrafter"/>
</dbReference>
<dbReference type="AlphaFoldDB" id="A0A8X6F3M5"/>
<comment type="caution">
    <text evidence="4">The sequence shown here is derived from an EMBL/GenBank/DDBJ whole genome shotgun (WGS) entry which is preliminary data.</text>
</comment>
<dbReference type="GO" id="GO:0005737">
    <property type="term" value="C:cytoplasm"/>
    <property type="evidence" value="ECO:0007669"/>
    <property type="project" value="TreeGrafter"/>
</dbReference>
<evidence type="ECO:0000256" key="2">
    <source>
        <dbReference type="PIRSR" id="PIRSR600246-1"/>
    </source>
</evidence>